<proteinExistence type="predicted"/>
<dbReference type="InterPro" id="IPR033138">
    <property type="entry name" value="Cu_oxidase_CS"/>
</dbReference>
<keyword evidence="1" id="KW-0479">Metal-binding</keyword>
<protein>
    <submittedName>
        <fullName evidence="3">Unannotated protein</fullName>
    </submittedName>
</protein>
<dbReference type="AlphaFoldDB" id="A0A6J6H8V2"/>
<dbReference type="GO" id="GO:0046872">
    <property type="term" value="F:metal ion binding"/>
    <property type="evidence" value="ECO:0007669"/>
    <property type="project" value="UniProtKB-KW"/>
</dbReference>
<gene>
    <name evidence="3" type="ORF">UFOPK1826_01165</name>
</gene>
<sequence>MNLRIIRISAVALISAALFAGCGADGNAAESGISNDITGHLHEWGVETSAVAANVGEVKFTVTNDGTIGHEFLVVKTDIAVGEIPLDGDHFPEPADGLEVIDEIGEFKVGTTETLTLNLEAGKYQLVCNLPGHYKNGMHLGFEVVS</sequence>
<dbReference type="PROSITE" id="PS00079">
    <property type="entry name" value="MULTICOPPER_OXIDASE1"/>
    <property type="match status" value="1"/>
</dbReference>
<dbReference type="InterPro" id="IPR008972">
    <property type="entry name" value="Cupredoxin"/>
</dbReference>
<dbReference type="Pfam" id="PF06525">
    <property type="entry name" value="SoxE"/>
    <property type="match status" value="1"/>
</dbReference>
<name>A0A6J6H8V2_9ZZZZ</name>
<evidence type="ECO:0000256" key="1">
    <source>
        <dbReference type="ARBA" id="ARBA00022723"/>
    </source>
</evidence>
<dbReference type="PROSITE" id="PS51257">
    <property type="entry name" value="PROKAR_LIPOPROTEIN"/>
    <property type="match status" value="1"/>
</dbReference>
<dbReference type="Gene3D" id="2.60.40.420">
    <property type="entry name" value="Cupredoxins - blue copper proteins"/>
    <property type="match status" value="1"/>
</dbReference>
<accession>A0A6J6H8V2</accession>
<organism evidence="3">
    <name type="scientific">freshwater metagenome</name>
    <dbReference type="NCBI Taxonomy" id="449393"/>
    <lineage>
        <taxon>unclassified sequences</taxon>
        <taxon>metagenomes</taxon>
        <taxon>ecological metagenomes</taxon>
    </lineage>
</organism>
<evidence type="ECO:0000313" key="3">
    <source>
        <dbReference type="EMBL" id="CAB4609426.1"/>
    </source>
</evidence>
<feature type="domain" description="Sulfocyanin-like C-terminal" evidence="2">
    <location>
        <begin position="57"/>
        <end position="141"/>
    </location>
</feature>
<dbReference type="EMBL" id="CAEZUN010000160">
    <property type="protein sequence ID" value="CAB4609426.1"/>
    <property type="molecule type" value="Genomic_DNA"/>
</dbReference>
<reference evidence="3" key="1">
    <citation type="submission" date="2020-05" db="EMBL/GenBank/DDBJ databases">
        <authorList>
            <person name="Chiriac C."/>
            <person name="Salcher M."/>
            <person name="Ghai R."/>
            <person name="Kavagutti S V."/>
        </authorList>
    </citation>
    <scope>NUCLEOTIDE SEQUENCE</scope>
</reference>
<dbReference type="InterPro" id="IPR049544">
    <property type="entry name" value="SoxE-like_C"/>
</dbReference>
<dbReference type="SUPFAM" id="SSF49503">
    <property type="entry name" value="Cupredoxins"/>
    <property type="match status" value="1"/>
</dbReference>
<evidence type="ECO:0000259" key="2">
    <source>
        <dbReference type="Pfam" id="PF06525"/>
    </source>
</evidence>